<reference evidence="1 2" key="1">
    <citation type="submission" date="2019-09" db="EMBL/GenBank/DDBJ databases">
        <title>Pimelobacter sp. isolated from Paulinella.</title>
        <authorList>
            <person name="Jeong S.E."/>
        </authorList>
    </citation>
    <scope>NUCLEOTIDE SEQUENCE [LARGE SCALE GENOMIC DNA]</scope>
    <source>
        <strain evidence="1 2">Pch-N</strain>
    </source>
</reference>
<dbReference type="AlphaFoldDB" id="A0A7J5DSU2"/>
<evidence type="ECO:0000313" key="1">
    <source>
        <dbReference type="EMBL" id="KAB2808207.1"/>
    </source>
</evidence>
<sequence>MTTLRIPDPRVGLNSFATDAWWEAIPAAERTPDARVVELPAAAWEGERTLLVAGLVTEFLPEPTVAAVESWAADVCALAAAQPGPVHLAVSPSTVRSLDEAVALAQGRRWPAYDADEAAWHRAGEPVPVPSIPGGQQAVSAFVTALLPQVEVPAASGWATAAEAAAEATACLSRSLDADPDVPDDLARALRTAGRAALVAFEDAGLTLSGPRDALLWPVSAERGRIPIDVAADAAVEALLALRERPAGEVAR</sequence>
<gene>
    <name evidence="1" type="ORF">F9L07_22015</name>
</gene>
<dbReference type="EMBL" id="WBVM01000003">
    <property type="protein sequence ID" value="KAB2808207.1"/>
    <property type="molecule type" value="Genomic_DNA"/>
</dbReference>
<accession>A0A7J5DSU2</accession>
<dbReference type="RefSeq" id="WP_151581900.1">
    <property type="nucleotide sequence ID" value="NZ_WBVM01000003.1"/>
</dbReference>
<proteinExistence type="predicted"/>
<organism evidence="1 2">
    <name type="scientific">Nocardioides simplex</name>
    <name type="common">Arthrobacter simplex</name>
    <dbReference type="NCBI Taxonomy" id="2045"/>
    <lineage>
        <taxon>Bacteria</taxon>
        <taxon>Bacillati</taxon>
        <taxon>Actinomycetota</taxon>
        <taxon>Actinomycetes</taxon>
        <taxon>Propionibacteriales</taxon>
        <taxon>Nocardioidaceae</taxon>
        <taxon>Pimelobacter</taxon>
    </lineage>
</organism>
<name>A0A7J5DSU2_NOCSI</name>
<comment type="caution">
    <text evidence="1">The sequence shown here is derived from an EMBL/GenBank/DDBJ whole genome shotgun (WGS) entry which is preliminary data.</text>
</comment>
<protein>
    <submittedName>
        <fullName evidence="1">Uncharacterized protein</fullName>
    </submittedName>
</protein>
<dbReference type="Proteomes" id="UP000449906">
    <property type="component" value="Unassembled WGS sequence"/>
</dbReference>
<evidence type="ECO:0000313" key="2">
    <source>
        <dbReference type="Proteomes" id="UP000449906"/>
    </source>
</evidence>